<dbReference type="Proteomes" id="UP001143910">
    <property type="component" value="Unassembled WGS sequence"/>
</dbReference>
<accession>A0ACC1MC19</accession>
<protein>
    <submittedName>
        <fullName evidence="1">Uncharacterized protein</fullName>
    </submittedName>
</protein>
<sequence length="137" mass="14675">MPAAPPPIVEMTPKTMSQPMLLELFGSEEIKGPLPLLASPVSPRPSGPMVARAQISRAVKKMMHTALAHLKNHATNWAVVMAVSAGIVFGICVSMLTSIATNTAYMQVPPTQALKPYQTMMACHFVNPKGIKALPDK</sequence>
<evidence type="ECO:0000313" key="1">
    <source>
        <dbReference type="EMBL" id="KAJ2957773.1"/>
    </source>
</evidence>
<dbReference type="EMBL" id="JANJQO010003621">
    <property type="protein sequence ID" value="KAJ2957773.1"/>
    <property type="molecule type" value="Genomic_DNA"/>
</dbReference>
<proteinExistence type="predicted"/>
<name>A0ACC1MC19_9HYPO</name>
<keyword evidence="2" id="KW-1185">Reference proteome</keyword>
<comment type="caution">
    <text evidence="1">The sequence shown here is derived from an EMBL/GenBank/DDBJ whole genome shotgun (WGS) entry which is preliminary data.</text>
</comment>
<evidence type="ECO:0000313" key="2">
    <source>
        <dbReference type="Proteomes" id="UP001143910"/>
    </source>
</evidence>
<gene>
    <name evidence="1" type="ORF">NQ176_g11225</name>
</gene>
<organism evidence="1 2">
    <name type="scientific">Zarea fungicola</name>
    <dbReference type="NCBI Taxonomy" id="93591"/>
    <lineage>
        <taxon>Eukaryota</taxon>
        <taxon>Fungi</taxon>
        <taxon>Dikarya</taxon>
        <taxon>Ascomycota</taxon>
        <taxon>Pezizomycotina</taxon>
        <taxon>Sordariomycetes</taxon>
        <taxon>Hypocreomycetidae</taxon>
        <taxon>Hypocreales</taxon>
        <taxon>Cordycipitaceae</taxon>
        <taxon>Zarea</taxon>
    </lineage>
</organism>
<reference evidence="1" key="1">
    <citation type="submission" date="2022-08" db="EMBL/GenBank/DDBJ databases">
        <title>Genome Sequence of Lecanicillium fungicola.</title>
        <authorList>
            <person name="Buettner E."/>
        </authorList>
    </citation>
    <scope>NUCLEOTIDE SEQUENCE</scope>
    <source>
        <strain evidence="1">Babe33</strain>
    </source>
</reference>